<dbReference type="PROSITE" id="PS50011">
    <property type="entry name" value="PROTEIN_KINASE_DOM"/>
    <property type="match status" value="1"/>
</dbReference>
<dbReference type="EMBL" id="MRDE01000015">
    <property type="protein sequence ID" value="OMH27820.1"/>
    <property type="molecule type" value="Genomic_DNA"/>
</dbReference>
<keyword evidence="5" id="KW-0418">Kinase</keyword>
<feature type="transmembrane region" description="Helical" evidence="8">
    <location>
        <begin position="393"/>
        <end position="419"/>
    </location>
</feature>
<keyword evidence="3" id="KW-0808">Transferase</keyword>
<evidence type="ECO:0000256" key="6">
    <source>
        <dbReference type="ARBA" id="ARBA00022840"/>
    </source>
</evidence>
<evidence type="ECO:0000313" key="11">
    <source>
        <dbReference type="Proteomes" id="UP000187085"/>
    </source>
</evidence>
<feature type="region of interest" description="Disordered" evidence="7">
    <location>
        <begin position="58"/>
        <end position="84"/>
    </location>
</feature>
<reference evidence="10 11" key="1">
    <citation type="submission" date="2016-12" db="EMBL/GenBank/DDBJ databases">
        <title>Draft genome of Tersicoccus phoenicis 1P05MA.</title>
        <authorList>
            <person name="Nakajima Y."/>
            <person name="Yoshizawa S."/>
            <person name="Nakamura K."/>
            <person name="Ogura Y."/>
            <person name="Hayashi T."/>
            <person name="Kogure K."/>
        </authorList>
    </citation>
    <scope>NUCLEOTIDE SEQUENCE [LARGE SCALE GENOMIC DNA]</scope>
    <source>
        <strain evidence="10 11">1p05MA</strain>
    </source>
</reference>
<dbReference type="Proteomes" id="UP000187085">
    <property type="component" value="Unassembled WGS sequence"/>
</dbReference>
<keyword evidence="8" id="KW-0472">Membrane</keyword>
<dbReference type="Pfam" id="PF00069">
    <property type="entry name" value="Pkinase"/>
    <property type="match status" value="1"/>
</dbReference>
<feature type="compositionally biased region" description="Low complexity" evidence="7">
    <location>
        <begin position="62"/>
        <end position="76"/>
    </location>
</feature>
<dbReference type="STRING" id="554083.BKD30_02465"/>
<proteinExistence type="predicted"/>
<dbReference type="GO" id="GO:0004674">
    <property type="term" value="F:protein serine/threonine kinase activity"/>
    <property type="evidence" value="ECO:0007669"/>
    <property type="project" value="UniProtKB-KW"/>
</dbReference>
<keyword evidence="6" id="KW-0067">ATP-binding</keyword>
<evidence type="ECO:0000259" key="9">
    <source>
        <dbReference type="PROSITE" id="PS50011"/>
    </source>
</evidence>
<dbReference type="GO" id="GO:0005524">
    <property type="term" value="F:ATP binding"/>
    <property type="evidence" value="ECO:0007669"/>
    <property type="project" value="UniProtKB-KW"/>
</dbReference>
<comment type="caution">
    <text evidence="10">The sequence shown here is derived from an EMBL/GenBank/DDBJ whole genome shotgun (WGS) entry which is preliminary data.</text>
</comment>
<evidence type="ECO:0000256" key="5">
    <source>
        <dbReference type="ARBA" id="ARBA00022777"/>
    </source>
</evidence>
<feature type="region of interest" description="Disordered" evidence="7">
    <location>
        <begin position="1"/>
        <end position="20"/>
    </location>
</feature>
<keyword evidence="8" id="KW-1133">Transmembrane helix</keyword>
<accession>A0A1R1LJW1</accession>
<evidence type="ECO:0000256" key="4">
    <source>
        <dbReference type="ARBA" id="ARBA00022741"/>
    </source>
</evidence>
<dbReference type="SUPFAM" id="SSF56112">
    <property type="entry name" value="Protein kinase-like (PK-like)"/>
    <property type="match status" value="1"/>
</dbReference>
<dbReference type="SMART" id="SM00220">
    <property type="entry name" value="S_TKc"/>
    <property type="match status" value="1"/>
</dbReference>
<feature type="region of interest" description="Disordered" evidence="7">
    <location>
        <begin position="315"/>
        <end position="344"/>
    </location>
</feature>
<sequence>MDGIDAAPRPAGCILDTPPTMPEHEVLRRLGEGASSVVWLVRRRKDGALFAGRVTATPDTVASSDPASSSNQASPSGGVPGADVLGTGRLGRVARAIGPLALDHLARPRGDLVATCAVPEHQHRVTLMDYLPGGSLAQVVAARGPLGPGEMVTVITPLAQLLAAGHAAGFTHGDVSPNNVLFAVDGRPVLADWDLAGLPGRPGPPGAGTDGFRDPTVGAEDRLHPASDVYALAALAWFCLTGRVPGPAEHRPPLPVLLPGAPRSLALLLDRGMDPDPEARPDAGELARGVFTVTAPEPVDLHASAHASVRPELVTRRQTPAGGRPRRRLRGGLAQGTGPVPDRRERRDHVWVLARLGRERGDGRLAVGPGPTRRDPATGTVTGSRRGLHRSALVLLVGIVVITLAGAATLLTPFGAGWFTTTPERTPGPVAPPSGIALSTPLASASASDTDPVVAARVLTETRTRVFRDGNWDRLADLTVPGSSAAAADRAAATELVAGSGRLDGLSVQLTCGQRVRAPGLPDDRALVRICARFTAYRQVDASGRVVRTVKASTGQEVQLQLARSGGRWRIELVRGTG</sequence>
<keyword evidence="4" id="KW-0547">Nucleotide-binding</keyword>
<protein>
    <recommendedName>
        <fullName evidence="1">non-specific serine/threonine protein kinase</fullName>
        <ecNumber evidence="1">2.7.11.1</ecNumber>
    </recommendedName>
</protein>
<name>A0A1R1LJW1_9MICC</name>
<evidence type="ECO:0000256" key="7">
    <source>
        <dbReference type="SAM" id="MobiDB-lite"/>
    </source>
</evidence>
<evidence type="ECO:0000256" key="3">
    <source>
        <dbReference type="ARBA" id="ARBA00022679"/>
    </source>
</evidence>
<dbReference type="Gene3D" id="1.10.510.10">
    <property type="entry name" value="Transferase(Phosphotransferase) domain 1"/>
    <property type="match status" value="1"/>
</dbReference>
<dbReference type="AlphaFoldDB" id="A0A1R1LJW1"/>
<dbReference type="PANTHER" id="PTHR43289:SF6">
    <property type="entry name" value="SERINE_THREONINE-PROTEIN KINASE NEKL-3"/>
    <property type="match status" value="1"/>
</dbReference>
<keyword evidence="2" id="KW-0723">Serine/threonine-protein kinase</keyword>
<evidence type="ECO:0000256" key="2">
    <source>
        <dbReference type="ARBA" id="ARBA00022527"/>
    </source>
</evidence>
<keyword evidence="8" id="KW-0812">Transmembrane</keyword>
<evidence type="ECO:0000256" key="8">
    <source>
        <dbReference type="SAM" id="Phobius"/>
    </source>
</evidence>
<dbReference type="PANTHER" id="PTHR43289">
    <property type="entry name" value="MITOGEN-ACTIVATED PROTEIN KINASE KINASE KINASE 20-RELATED"/>
    <property type="match status" value="1"/>
</dbReference>
<gene>
    <name evidence="10" type="ORF">BKD30_02465</name>
</gene>
<dbReference type="InterPro" id="IPR011009">
    <property type="entry name" value="Kinase-like_dom_sf"/>
</dbReference>
<organism evidence="10 11">
    <name type="scientific">Tersicoccus phoenicis</name>
    <dbReference type="NCBI Taxonomy" id="554083"/>
    <lineage>
        <taxon>Bacteria</taxon>
        <taxon>Bacillati</taxon>
        <taxon>Actinomycetota</taxon>
        <taxon>Actinomycetes</taxon>
        <taxon>Micrococcales</taxon>
        <taxon>Micrococcaceae</taxon>
        <taxon>Tersicoccus</taxon>
    </lineage>
</organism>
<dbReference type="EC" id="2.7.11.1" evidence="1"/>
<dbReference type="InterPro" id="IPR000719">
    <property type="entry name" value="Prot_kinase_dom"/>
</dbReference>
<keyword evidence="11" id="KW-1185">Reference proteome</keyword>
<feature type="region of interest" description="Disordered" evidence="7">
    <location>
        <begin position="362"/>
        <end position="384"/>
    </location>
</feature>
<evidence type="ECO:0000256" key="1">
    <source>
        <dbReference type="ARBA" id="ARBA00012513"/>
    </source>
</evidence>
<feature type="domain" description="Protein kinase" evidence="9">
    <location>
        <begin position="24"/>
        <end position="292"/>
    </location>
</feature>
<evidence type="ECO:0000313" key="10">
    <source>
        <dbReference type="EMBL" id="OMH27820.1"/>
    </source>
</evidence>